<dbReference type="EMBL" id="BAET01000013">
    <property type="protein sequence ID" value="GAB55489.1"/>
    <property type="molecule type" value="Genomic_DNA"/>
</dbReference>
<evidence type="ECO:0000313" key="1">
    <source>
        <dbReference type="EMBL" id="GAB55489.1"/>
    </source>
</evidence>
<sequence length="109" mass="12932">MNKHGWAICHRLTKRFYIYASGEIMKNELDSKFLLTVFEKIRLNGKKEDEKYSLEGVIAFTDFDGYTLFIEDALVKLSFGFHNQYHFDYASSRHFDAFEKKLKNIVAKY</sequence>
<keyword evidence="2" id="KW-1185">Reference proteome</keyword>
<dbReference type="eggNOG" id="ENOG5032ZQ5">
    <property type="taxonomic scope" value="Bacteria"/>
</dbReference>
<accession>H5TB12</accession>
<dbReference type="AlphaFoldDB" id="H5TB12"/>
<dbReference type="Pfam" id="PF11280">
    <property type="entry name" value="DUF3081"/>
    <property type="match status" value="1"/>
</dbReference>
<dbReference type="InterPro" id="IPR021432">
    <property type="entry name" value="DUF3081"/>
</dbReference>
<dbReference type="Proteomes" id="UP000053586">
    <property type="component" value="Unassembled WGS sequence"/>
</dbReference>
<comment type="caution">
    <text evidence="1">The sequence shown here is derived from an EMBL/GenBank/DDBJ whole genome shotgun (WGS) entry which is preliminary data.</text>
</comment>
<protein>
    <recommendedName>
        <fullName evidence="3">DUF3081 domain-containing protein</fullName>
    </recommendedName>
</protein>
<proteinExistence type="predicted"/>
<name>H5TB12_9ALTE</name>
<evidence type="ECO:0000313" key="2">
    <source>
        <dbReference type="Proteomes" id="UP000053586"/>
    </source>
</evidence>
<evidence type="ECO:0008006" key="3">
    <source>
        <dbReference type="Google" id="ProtNLM"/>
    </source>
</evidence>
<reference evidence="1 2" key="1">
    <citation type="journal article" date="2012" name="J. Bacteriol.">
        <title>Genome sequence of proteorhodopsin-containing sea ice bacterium Glaciecola punicea ACAM 611T.</title>
        <authorList>
            <person name="Qin Q.-L."/>
            <person name="Xie B.-B."/>
            <person name="Shu Y.-L."/>
            <person name="Rong J.-C."/>
            <person name="Zhao D.-L."/>
            <person name="Zhang X.-Y."/>
            <person name="Chen X.-L."/>
            <person name="Zhou B.-C."/>
            <person name="Zhanga Y.-Z."/>
        </authorList>
    </citation>
    <scope>NUCLEOTIDE SEQUENCE [LARGE SCALE GENOMIC DNA]</scope>
    <source>
        <strain evidence="1 2">ACAM 611</strain>
    </source>
</reference>
<gene>
    <name evidence="1" type="ORF">GPUN_1365</name>
</gene>
<reference evidence="1 2" key="2">
    <citation type="journal article" date="2017" name="Antonie Van Leeuwenhoek">
        <title>Rhizobium rhizosphaerae sp. nov., a novel species isolated from rice rhizosphere.</title>
        <authorList>
            <person name="Zhao J.J."/>
            <person name="Zhang J."/>
            <person name="Zhang R.J."/>
            <person name="Zhang C.W."/>
            <person name="Yin H.Q."/>
            <person name="Zhang X.X."/>
        </authorList>
    </citation>
    <scope>NUCLEOTIDE SEQUENCE [LARGE SCALE GENOMIC DNA]</scope>
    <source>
        <strain evidence="1 2">ACAM 611</strain>
    </source>
</reference>
<organism evidence="1 2">
    <name type="scientific">Glaciecola punicea ACAM 611</name>
    <dbReference type="NCBI Taxonomy" id="1121923"/>
    <lineage>
        <taxon>Bacteria</taxon>
        <taxon>Pseudomonadati</taxon>
        <taxon>Pseudomonadota</taxon>
        <taxon>Gammaproteobacteria</taxon>
        <taxon>Alteromonadales</taxon>
        <taxon>Alteromonadaceae</taxon>
        <taxon>Glaciecola</taxon>
    </lineage>
</organism>